<dbReference type="SUPFAM" id="SSF51126">
    <property type="entry name" value="Pectin lyase-like"/>
    <property type="match status" value="1"/>
</dbReference>
<name>A0A835XVY4_9CHLO</name>
<dbReference type="InterPro" id="IPR011050">
    <property type="entry name" value="Pectin_lyase_fold/virulence"/>
</dbReference>
<keyword evidence="2" id="KW-1185">Reference proteome</keyword>
<sequence>MNSPWPGAAAKDAPPMMRVTVSGGAFRRNDGAALMSTATDWSRMAGGNGTWASTDPLRHSADFDLTSATFEDHSSGAPAVWLRWPRRVTATNCTARNTTGAVWLDQVRDSATLQDCTFTGNPLPAQLWLDLQAFYAVAPQEGIPFLTHMGAGVHAGVTIHMSPLGSNPNAATVTNCRFEESAAYMMGTLWISGTEMVLPSQNDLAGRTAVRLAGTNFTRNYSRRMAWDNATSYAPGAKCLTGERPLFVYAADSIAVDKCRFEGNRMGGALLDTSGGFAVSDSTFVGNALTYDFVGLFADYSPVYLREVFATVMAQNGFINNSAPNGNGGAMSVDKTDRDSKSPIPLLSNWDSCRFVGNSAGTWVARVGR</sequence>
<accession>A0A835XVY4</accession>
<reference evidence="1" key="1">
    <citation type="journal article" date="2020" name="bioRxiv">
        <title>Comparative genomics of Chlamydomonas.</title>
        <authorList>
            <person name="Craig R.J."/>
            <person name="Hasan A.R."/>
            <person name="Ness R.W."/>
            <person name="Keightley P.D."/>
        </authorList>
    </citation>
    <scope>NUCLEOTIDE SEQUENCE</scope>
    <source>
        <strain evidence="1">CCAP 11/70</strain>
    </source>
</reference>
<dbReference type="OrthoDB" id="541289at2759"/>
<evidence type="ECO:0000313" key="1">
    <source>
        <dbReference type="EMBL" id="KAG2487820.1"/>
    </source>
</evidence>
<evidence type="ECO:0000313" key="2">
    <source>
        <dbReference type="Proteomes" id="UP000612055"/>
    </source>
</evidence>
<evidence type="ECO:0008006" key="3">
    <source>
        <dbReference type="Google" id="ProtNLM"/>
    </source>
</evidence>
<dbReference type="EMBL" id="JAEHOE010000092">
    <property type="protein sequence ID" value="KAG2487820.1"/>
    <property type="molecule type" value="Genomic_DNA"/>
</dbReference>
<gene>
    <name evidence="1" type="ORF">HYH03_013664</name>
</gene>
<dbReference type="InterPro" id="IPR012334">
    <property type="entry name" value="Pectin_lyas_fold"/>
</dbReference>
<proteinExistence type="predicted"/>
<dbReference type="Gene3D" id="2.160.20.10">
    <property type="entry name" value="Single-stranded right-handed beta-helix, Pectin lyase-like"/>
    <property type="match status" value="1"/>
</dbReference>
<dbReference type="AlphaFoldDB" id="A0A835XVY4"/>
<comment type="caution">
    <text evidence="1">The sequence shown here is derived from an EMBL/GenBank/DDBJ whole genome shotgun (WGS) entry which is preliminary data.</text>
</comment>
<dbReference type="Proteomes" id="UP000612055">
    <property type="component" value="Unassembled WGS sequence"/>
</dbReference>
<protein>
    <recommendedName>
        <fullName evidence="3">Right-handed parallel beta-helix repeat-containing protein</fullName>
    </recommendedName>
</protein>
<organism evidence="1 2">
    <name type="scientific">Edaphochlamys debaryana</name>
    <dbReference type="NCBI Taxonomy" id="47281"/>
    <lineage>
        <taxon>Eukaryota</taxon>
        <taxon>Viridiplantae</taxon>
        <taxon>Chlorophyta</taxon>
        <taxon>core chlorophytes</taxon>
        <taxon>Chlorophyceae</taxon>
        <taxon>CS clade</taxon>
        <taxon>Chlamydomonadales</taxon>
        <taxon>Chlamydomonadales incertae sedis</taxon>
        <taxon>Edaphochlamys</taxon>
    </lineage>
</organism>